<protein>
    <submittedName>
        <fullName evidence="2">Uncharacterized protein</fullName>
    </submittedName>
</protein>
<evidence type="ECO:0000313" key="2">
    <source>
        <dbReference type="EMBL" id="CAA9320519.1"/>
    </source>
</evidence>
<accession>A0A6J4L2H2</accession>
<sequence>DRPTDDELAAPVRARPRRRRHRPGPVRDRRLADRHAGAGPGLPAGGGAAAVPAGPLGGLARGPLPGPGRRRAAAARRGDGGAGRDDPAGL</sequence>
<feature type="non-terminal residue" evidence="2">
    <location>
        <position position="1"/>
    </location>
</feature>
<feature type="non-terminal residue" evidence="2">
    <location>
        <position position="90"/>
    </location>
</feature>
<feature type="compositionally biased region" description="Basic residues" evidence="1">
    <location>
        <begin position="14"/>
        <end position="24"/>
    </location>
</feature>
<evidence type="ECO:0000256" key="1">
    <source>
        <dbReference type="SAM" id="MobiDB-lite"/>
    </source>
</evidence>
<proteinExistence type="predicted"/>
<name>A0A6J4L2H2_9ACTN</name>
<dbReference type="EMBL" id="CADCUE010000059">
    <property type="protein sequence ID" value="CAA9320519.1"/>
    <property type="molecule type" value="Genomic_DNA"/>
</dbReference>
<dbReference type="AlphaFoldDB" id="A0A6J4L2H2"/>
<gene>
    <name evidence="2" type="ORF">AVDCRST_MAG16-774</name>
</gene>
<feature type="compositionally biased region" description="Basic and acidic residues" evidence="1">
    <location>
        <begin position="76"/>
        <end position="90"/>
    </location>
</feature>
<feature type="compositionally biased region" description="Basic and acidic residues" evidence="1">
    <location>
        <begin position="25"/>
        <end position="36"/>
    </location>
</feature>
<reference evidence="2" key="1">
    <citation type="submission" date="2020-02" db="EMBL/GenBank/DDBJ databases">
        <authorList>
            <person name="Meier V. D."/>
        </authorList>
    </citation>
    <scope>NUCLEOTIDE SEQUENCE</scope>
    <source>
        <strain evidence="2">AVDCRST_MAG16</strain>
    </source>
</reference>
<organism evidence="2">
    <name type="scientific">uncultured Frankineae bacterium</name>
    <dbReference type="NCBI Taxonomy" id="437475"/>
    <lineage>
        <taxon>Bacteria</taxon>
        <taxon>Bacillati</taxon>
        <taxon>Actinomycetota</taxon>
        <taxon>Actinomycetes</taxon>
        <taxon>Frankiales</taxon>
        <taxon>environmental samples</taxon>
    </lineage>
</organism>
<feature type="compositionally biased region" description="Gly residues" evidence="1">
    <location>
        <begin position="38"/>
        <end position="48"/>
    </location>
</feature>
<feature type="region of interest" description="Disordered" evidence="1">
    <location>
        <begin position="1"/>
        <end position="90"/>
    </location>
</feature>